<protein>
    <submittedName>
        <fullName evidence="2">Uncharacterized protein</fullName>
    </submittedName>
</protein>
<keyword evidence="3" id="KW-1185">Reference proteome</keyword>
<accession>A0A8K0R306</accession>
<name>A0A8K0R306_9PLEO</name>
<feature type="signal peptide" evidence="1">
    <location>
        <begin position="1"/>
        <end position="20"/>
    </location>
</feature>
<dbReference type="Proteomes" id="UP000813461">
    <property type="component" value="Unassembled WGS sequence"/>
</dbReference>
<dbReference type="EMBL" id="JAGMVJ010000013">
    <property type="protein sequence ID" value="KAH7083835.1"/>
    <property type="molecule type" value="Genomic_DNA"/>
</dbReference>
<reference evidence="2" key="1">
    <citation type="journal article" date="2021" name="Nat. Commun.">
        <title>Genetic determinants of endophytism in the Arabidopsis root mycobiome.</title>
        <authorList>
            <person name="Mesny F."/>
            <person name="Miyauchi S."/>
            <person name="Thiergart T."/>
            <person name="Pickel B."/>
            <person name="Atanasova L."/>
            <person name="Karlsson M."/>
            <person name="Huettel B."/>
            <person name="Barry K.W."/>
            <person name="Haridas S."/>
            <person name="Chen C."/>
            <person name="Bauer D."/>
            <person name="Andreopoulos W."/>
            <person name="Pangilinan J."/>
            <person name="LaButti K."/>
            <person name="Riley R."/>
            <person name="Lipzen A."/>
            <person name="Clum A."/>
            <person name="Drula E."/>
            <person name="Henrissat B."/>
            <person name="Kohler A."/>
            <person name="Grigoriev I.V."/>
            <person name="Martin F.M."/>
            <person name="Hacquard S."/>
        </authorList>
    </citation>
    <scope>NUCLEOTIDE SEQUENCE</scope>
    <source>
        <strain evidence="2">MPI-SDFR-AT-0120</strain>
    </source>
</reference>
<dbReference type="OrthoDB" id="3764614at2759"/>
<feature type="chain" id="PRO_5035434576" evidence="1">
    <location>
        <begin position="21"/>
        <end position="785"/>
    </location>
</feature>
<keyword evidence="1" id="KW-0732">Signal</keyword>
<evidence type="ECO:0000313" key="2">
    <source>
        <dbReference type="EMBL" id="KAH7083835.1"/>
    </source>
</evidence>
<gene>
    <name evidence="2" type="ORF">FB567DRAFT_93016</name>
</gene>
<sequence>MKNSICTLIFPQLLARTANAQAIGQMVACPEQLGGQVQACQAEGCGNNNATGTGRCSETAVDGSNCLCDSAITSPPQRLITTVTATATESGQVPTGTYALATLPAYSNLRDTVTTSVTFQPIASGSPESVVPVVVFAGGVAWYLAGLTGGEAAIFNPPNEVAGHPNDDACTGERLACKDCGGQLGFCTTIKAGCACEQGERLCPTQKPSCEAPDCVEDKGKCTLGTLKDCVCEASCPTQDKKPDCRHETCKGNEQNKCTEEHKGCECEVVCTEDLPFCSTCGGEEYDKSNCKGGTPCCKESQGDSGCGCYLEENPLLLGLQHQINSEEVGKWYQKLQPQEQPICQERNDAVSELLAPQHERDGSPSVESAAKEFCSRIDGKIVTEGGQPEYQFNTHLFSTFWLSASFRNNAPSPQKCSKEAKVTKDDCMNGFNTAITRCEPYQKVTHGAAIPRGCVFYNVTLNGESNEHSPPWAPPQSKPTCGSNITDITNVFFKNLYPSFCKQITQDDKPLRKTLTNADLQPISRKRTPPPSSKSFQNYWFEFSYGGGSEGCSKSCEQAFAEMNSNCGREGTTMKDRGEFDPGCGKYSYKIGIPHPEFPPVCKPSDGPDENYAGTICVPYCRKTQTGHPKAGFQAAIHEFCYNGGDMAGRNGRGGSAIKRYLFDTTTINPDTKLPQLCDSHSKDVKCHAGGNWGEDVGFEITVLPAWQGPECRPGKYEHPLPKGETCVRYLDKIIDGCLKGNKDDIGGSWVENTVDGCWQWWIYGQAIPEKPKGRNPKRNELEG</sequence>
<organism evidence="2 3">
    <name type="scientific">Paraphoma chrysanthemicola</name>
    <dbReference type="NCBI Taxonomy" id="798071"/>
    <lineage>
        <taxon>Eukaryota</taxon>
        <taxon>Fungi</taxon>
        <taxon>Dikarya</taxon>
        <taxon>Ascomycota</taxon>
        <taxon>Pezizomycotina</taxon>
        <taxon>Dothideomycetes</taxon>
        <taxon>Pleosporomycetidae</taxon>
        <taxon>Pleosporales</taxon>
        <taxon>Pleosporineae</taxon>
        <taxon>Phaeosphaeriaceae</taxon>
        <taxon>Paraphoma</taxon>
    </lineage>
</organism>
<evidence type="ECO:0000256" key="1">
    <source>
        <dbReference type="SAM" id="SignalP"/>
    </source>
</evidence>
<dbReference type="AlphaFoldDB" id="A0A8K0R306"/>
<evidence type="ECO:0000313" key="3">
    <source>
        <dbReference type="Proteomes" id="UP000813461"/>
    </source>
</evidence>
<proteinExistence type="predicted"/>
<comment type="caution">
    <text evidence="2">The sequence shown here is derived from an EMBL/GenBank/DDBJ whole genome shotgun (WGS) entry which is preliminary data.</text>
</comment>